<dbReference type="GO" id="GO:0070966">
    <property type="term" value="P:nuclear-transcribed mRNA catabolic process, no-go decay"/>
    <property type="evidence" value="ECO:0007669"/>
    <property type="project" value="InterPro"/>
</dbReference>
<dbReference type="SUPFAM" id="SSF159065">
    <property type="entry name" value="Dom34/Pelota N-terminal domain-like"/>
    <property type="match status" value="1"/>
</dbReference>
<evidence type="ECO:0000256" key="6">
    <source>
        <dbReference type="SAM" id="MobiDB-lite"/>
    </source>
</evidence>
<dbReference type="InterPro" id="IPR029064">
    <property type="entry name" value="Ribosomal_eL30-like_sf"/>
</dbReference>
<organism evidence="8 9">
    <name type="scientific">Agaricus bisporus var. burnettii</name>
    <dbReference type="NCBI Taxonomy" id="192524"/>
    <lineage>
        <taxon>Eukaryota</taxon>
        <taxon>Fungi</taxon>
        <taxon>Dikarya</taxon>
        <taxon>Basidiomycota</taxon>
        <taxon>Agaricomycotina</taxon>
        <taxon>Agaricomycetes</taxon>
        <taxon>Agaricomycetidae</taxon>
        <taxon>Agaricales</taxon>
        <taxon>Agaricineae</taxon>
        <taxon>Agaricaceae</taxon>
        <taxon>Agaricus</taxon>
    </lineage>
</organism>
<dbReference type="AlphaFoldDB" id="A0A8H7F3D5"/>
<dbReference type="FunFam" id="2.30.30.870:FF:000001">
    <property type="entry name" value="Protein pelota homolog"/>
    <property type="match status" value="1"/>
</dbReference>
<dbReference type="FunFam" id="3.30.1330.30:FF:000008">
    <property type="entry name" value="Protein pelota homolog"/>
    <property type="match status" value="1"/>
</dbReference>
<feature type="region of interest" description="Disordered" evidence="6">
    <location>
        <begin position="405"/>
        <end position="425"/>
    </location>
</feature>
<dbReference type="InterPro" id="IPR005141">
    <property type="entry name" value="eRF1_2"/>
</dbReference>
<dbReference type="Gene3D" id="3.30.1330.30">
    <property type="match status" value="1"/>
</dbReference>
<evidence type="ECO:0000259" key="7">
    <source>
        <dbReference type="SMART" id="SM01194"/>
    </source>
</evidence>
<evidence type="ECO:0000256" key="2">
    <source>
        <dbReference type="ARBA" id="ARBA00004496"/>
    </source>
</evidence>
<dbReference type="Gene3D" id="3.30.420.60">
    <property type="entry name" value="eRF1 domain 2"/>
    <property type="match status" value="1"/>
</dbReference>
<comment type="caution">
    <text evidence="8">The sequence shown here is derived from an EMBL/GenBank/DDBJ whole genome shotgun (WGS) entry which is preliminary data.</text>
</comment>
<dbReference type="Proteomes" id="UP000629468">
    <property type="component" value="Unassembled WGS sequence"/>
</dbReference>
<dbReference type="InterPro" id="IPR005140">
    <property type="entry name" value="eRF1_Pelota-like_N"/>
</dbReference>
<dbReference type="Pfam" id="PF26356">
    <property type="entry name" value="Pelota_N"/>
    <property type="match status" value="1"/>
</dbReference>
<dbReference type="Pfam" id="PF03464">
    <property type="entry name" value="eRF1_2"/>
    <property type="match status" value="1"/>
</dbReference>
<dbReference type="InterPro" id="IPR042226">
    <property type="entry name" value="eFR1_2_sf"/>
</dbReference>
<dbReference type="Gene3D" id="2.30.30.870">
    <property type="entry name" value="Pelota, domain A"/>
    <property type="match status" value="1"/>
</dbReference>
<dbReference type="GO" id="GO:0070481">
    <property type="term" value="P:nuclear-transcribed mRNA catabolic process, non-stop decay"/>
    <property type="evidence" value="ECO:0007669"/>
    <property type="project" value="InterPro"/>
</dbReference>
<dbReference type="Pfam" id="PF03465">
    <property type="entry name" value="eRF1_3"/>
    <property type="match status" value="1"/>
</dbReference>
<gene>
    <name evidence="8" type="ORF">Agabi119p4_4411</name>
</gene>
<dbReference type="GO" id="GO:0005737">
    <property type="term" value="C:cytoplasm"/>
    <property type="evidence" value="ECO:0007669"/>
    <property type="project" value="UniProtKB-SubCell"/>
</dbReference>
<proteinExistence type="inferred from homology"/>
<dbReference type="InterPro" id="IPR004405">
    <property type="entry name" value="TF_pelota"/>
</dbReference>
<protein>
    <recommendedName>
        <fullName evidence="7">eRF1/Pelota-like N-terminal domain-containing protein</fullName>
    </recommendedName>
</protein>
<dbReference type="InterPro" id="IPR005142">
    <property type="entry name" value="eRF1_3"/>
</dbReference>
<dbReference type="PANTHER" id="PTHR10853:SF0">
    <property type="entry name" value="PROTEIN PELOTA HOMOLOG"/>
    <property type="match status" value="1"/>
</dbReference>
<evidence type="ECO:0000256" key="1">
    <source>
        <dbReference type="ARBA" id="ARBA00001968"/>
    </source>
</evidence>
<comment type="cofactor">
    <cofactor evidence="1">
        <name>a divalent metal cation</name>
        <dbReference type="ChEBI" id="CHEBI:60240"/>
    </cofactor>
</comment>
<dbReference type="GO" id="GO:0032790">
    <property type="term" value="P:ribosome disassembly"/>
    <property type="evidence" value="ECO:0007669"/>
    <property type="project" value="TreeGrafter"/>
</dbReference>
<dbReference type="SUPFAM" id="SSF53137">
    <property type="entry name" value="Translational machinery components"/>
    <property type="match status" value="1"/>
</dbReference>
<dbReference type="GO" id="GO:0070651">
    <property type="term" value="P:nonfunctional rRNA decay"/>
    <property type="evidence" value="ECO:0007669"/>
    <property type="project" value="TreeGrafter"/>
</dbReference>
<evidence type="ECO:0000256" key="5">
    <source>
        <dbReference type="ARBA" id="ARBA00022723"/>
    </source>
</evidence>
<dbReference type="SUPFAM" id="SSF55315">
    <property type="entry name" value="L30e-like"/>
    <property type="match status" value="1"/>
</dbReference>
<comment type="subcellular location">
    <subcellularLocation>
        <location evidence="2">Cytoplasm</location>
    </subcellularLocation>
</comment>
<dbReference type="GO" id="GO:0071025">
    <property type="term" value="P:RNA surveillance"/>
    <property type="evidence" value="ECO:0007669"/>
    <property type="project" value="InterPro"/>
</dbReference>
<evidence type="ECO:0000256" key="4">
    <source>
        <dbReference type="ARBA" id="ARBA00022490"/>
    </source>
</evidence>
<dbReference type="GO" id="GO:0046872">
    <property type="term" value="F:metal ion binding"/>
    <property type="evidence" value="ECO:0007669"/>
    <property type="project" value="UniProtKB-KW"/>
</dbReference>
<sequence>MKLVGRHIDKHGSGYVTLRPEDDEDMWHLYNLIQAGDSVRATTVRRIQTVSNTGSVDSSKIRLNLTVQATRVEFSPGSGSSAQDTELPSTSSSAGNDNAALHISGKVIVENLHVRLGAFHTLDIEANRDVRIEKPDGWDSVAVARVEESTVPGRGAEVAAVICGEGTATFCLLSQHMTVVTHRISVPIPRKAASSGAFQHEKGMQKFCGTLFDSLLRHVPYANTGIRAIIIASPGWIRDGVYDYCLAEAAKRGDKILQRALREKVIKVHINSAHVHSLVEVLKSPEIATRLKETKFAREGIMLDKFFRMLATDEMRAWYGPEHVCLAADRGAIGTLLISDNLFRSSDPATRKKYVEVTEAVQHKGGEVLIFSSMHESGQQLNQLTGIAAILTFPLDVEIVEAEEKEAAEERNRKGEIEDDSAQIR</sequence>
<evidence type="ECO:0000256" key="3">
    <source>
        <dbReference type="ARBA" id="ARBA00009504"/>
    </source>
</evidence>
<feature type="compositionally biased region" description="Polar residues" evidence="6">
    <location>
        <begin position="77"/>
        <end position="94"/>
    </location>
</feature>
<dbReference type="SMART" id="SM01194">
    <property type="entry name" value="eRF1_1"/>
    <property type="match status" value="1"/>
</dbReference>
<dbReference type="EMBL" id="JABXXO010000006">
    <property type="protein sequence ID" value="KAF7776018.1"/>
    <property type="molecule type" value="Genomic_DNA"/>
</dbReference>
<feature type="region of interest" description="Disordered" evidence="6">
    <location>
        <begin position="74"/>
        <end position="94"/>
    </location>
</feature>
<keyword evidence="4" id="KW-0963">Cytoplasm</keyword>
<accession>A0A8H7F3D5</accession>
<dbReference type="PANTHER" id="PTHR10853">
    <property type="entry name" value="PELOTA"/>
    <property type="match status" value="1"/>
</dbReference>
<evidence type="ECO:0000313" key="8">
    <source>
        <dbReference type="EMBL" id="KAF7776018.1"/>
    </source>
</evidence>
<keyword evidence="5" id="KW-0479">Metal-binding</keyword>
<reference evidence="8 9" key="1">
    <citation type="journal article" name="Sci. Rep.">
        <title>Telomere-to-telomere assembled and centromere annotated genomes of the two main subspecies of the button mushroom Agaricus bisporus reveal especially polymorphic chromosome ends.</title>
        <authorList>
            <person name="Sonnenberg A.S.M."/>
            <person name="Sedaghat-Telgerd N."/>
            <person name="Lavrijssen B."/>
            <person name="Ohm R.A."/>
            <person name="Hendrickx P.M."/>
            <person name="Scholtmeijer K."/>
            <person name="Baars J.J.P."/>
            <person name="van Peer A."/>
        </authorList>
    </citation>
    <scope>NUCLEOTIDE SEQUENCE [LARGE SCALE GENOMIC DNA]</scope>
    <source>
        <strain evidence="8 9">H119_p4</strain>
    </source>
</reference>
<name>A0A8H7F3D5_AGABI</name>
<evidence type="ECO:0000313" key="9">
    <source>
        <dbReference type="Proteomes" id="UP000629468"/>
    </source>
</evidence>
<dbReference type="InterPro" id="IPR038069">
    <property type="entry name" value="Pelota/DOM34_N"/>
</dbReference>
<feature type="domain" description="eRF1/Pelota-like N-terminal" evidence="7">
    <location>
        <begin position="1"/>
        <end position="151"/>
    </location>
</feature>
<comment type="similarity">
    <text evidence="3">Belongs to the eukaryotic release factor 1 family. Pelota subfamily.</text>
</comment>
<dbReference type="InterPro" id="IPR058547">
    <property type="entry name" value="Pelota_N"/>
</dbReference>